<dbReference type="PANTHER" id="PTHR40942">
    <property type="match status" value="1"/>
</dbReference>
<dbReference type="InterPro" id="IPR002323">
    <property type="entry name" value="Cyt_CIE"/>
</dbReference>
<dbReference type="GO" id="GO:0009055">
    <property type="term" value="F:electron transfer activity"/>
    <property type="evidence" value="ECO:0007669"/>
    <property type="project" value="InterPro"/>
</dbReference>
<evidence type="ECO:0000313" key="10">
    <source>
        <dbReference type="Proteomes" id="UP000596063"/>
    </source>
</evidence>
<dbReference type="GO" id="GO:0020037">
    <property type="term" value="F:heme binding"/>
    <property type="evidence" value="ECO:0007669"/>
    <property type="project" value="InterPro"/>
</dbReference>
<name>A0A7T4UPN4_9GAMM</name>
<organism evidence="9 10">
    <name type="scientific">Spongiibacter nanhainus</name>
    <dbReference type="NCBI Taxonomy" id="2794344"/>
    <lineage>
        <taxon>Bacteria</taxon>
        <taxon>Pseudomonadati</taxon>
        <taxon>Pseudomonadota</taxon>
        <taxon>Gammaproteobacteria</taxon>
        <taxon>Cellvibrionales</taxon>
        <taxon>Spongiibacteraceae</taxon>
        <taxon>Spongiibacter</taxon>
    </lineage>
</organism>
<keyword evidence="10" id="KW-1185">Reference proteome</keyword>
<evidence type="ECO:0000256" key="4">
    <source>
        <dbReference type="ARBA" id="ARBA00022982"/>
    </source>
</evidence>
<protein>
    <submittedName>
        <fullName evidence="9">Cytochrome c5 family protein</fullName>
    </submittedName>
</protein>
<evidence type="ECO:0000256" key="6">
    <source>
        <dbReference type="PROSITE-ProRule" id="PRU00433"/>
    </source>
</evidence>
<dbReference type="PANTHER" id="PTHR40942:SF4">
    <property type="entry name" value="CYTOCHROME C5"/>
    <property type="match status" value="1"/>
</dbReference>
<proteinExistence type="predicted"/>
<evidence type="ECO:0000259" key="8">
    <source>
        <dbReference type="PROSITE" id="PS51007"/>
    </source>
</evidence>
<dbReference type="Pfam" id="PF13442">
    <property type="entry name" value="Cytochrome_CBB3"/>
    <property type="match status" value="1"/>
</dbReference>
<dbReference type="AlphaFoldDB" id="A0A7T4UPN4"/>
<dbReference type="EMBL" id="CP066167">
    <property type="protein sequence ID" value="QQD17868.1"/>
    <property type="molecule type" value="Genomic_DNA"/>
</dbReference>
<gene>
    <name evidence="9" type="ORF">I6N98_16230</name>
</gene>
<keyword evidence="7" id="KW-0732">Signal</keyword>
<keyword evidence="4" id="KW-0249">Electron transport</keyword>
<feature type="chain" id="PRO_5032719044" evidence="7">
    <location>
        <begin position="22"/>
        <end position="106"/>
    </location>
</feature>
<dbReference type="InterPro" id="IPR009056">
    <property type="entry name" value="Cyt_c-like_dom"/>
</dbReference>
<evidence type="ECO:0000256" key="2">
    <source>
        <dbReference type="ARBA" id="ARBA00022617"/>
    </source>
</evidence>
<dbReference type="PROSITE" id="PS51007">
    <property type="entry name" value="CYTC"/>
    <property type="match status" value="1"/>
</dbReference>
<keyword evidence="5 6" id="KW-0408">Iron</keyword>
<dbReference type="InterPro" id="IPR036909">
    <property type="entry name" value="Cyt_c-like_dom_sf"/>
</dbReference>
<evidence type="ECO:0000256" key="3">
    <source>
        <dbReference type="ARBA" id="ARBA00022723"/>
    </source>
</evidence>
<dbReference type="Proteomes" id="UP000596063">
    <property type="component" value="Chromosome"/>
</dbReference>
<dbReference type="GO" id="GO:0005506">
    <property type="term" value="F:iron ion binding"/>
    <property type="evidence" value="ECO:0007669"/>
    <property type="project" value="InterPro"/>
</dbReference>
<evidence type="ECO:0000256" key="7">
    <source>
        <dbReference type="SAM" id="SignalP"/>
    </source>
</evidence>
<evidence type="ECO:0000256" key="5">
    <source>
        <dbReference type="ARBA" id="ARBA00023004"/>
    </source>
</evidence>
<dbReference type="KEGG" id="snan:I6N98_16230"/>
<keyword evidence="2 6" id="KW-0349">Heme</keyword>
<feature type="domain" description="Cytochrome c" evidence="8">
    <location>
        <begin position="22"/>
        <end position="105"/>
    </location>
</feature>
<evidence type="ECO:0000256" key="1">
    <source>
        <dbReference type="ARBA" id="ARBA00022448"/>
    </source>
</evidence>
<dbReference type="SUPFAM" id="SSF46626">
    <property type="entry name" value="Cytochrome c"/>
    <property type="match status" value="1"/>
</dbReference>
<accession>A0A7T4UPN4</accession>
<feature type="signal peptide" evidence="7">
    <location>
        <begin position="1"/>
        <end position="21"/>
    </location>
</feature>
<reference evidence="9 10" key="1">
    <citation type="submission" date="2020-12" db="EMBL/GenBank/DDBJ databases">
        <authorList>
            <person name="Shan Y."/>
        </authorList>
    </citation>
    <scope>NUCLEOTIDE SEQUENCE [LARGE SCALE GENOMIC DNA]</scope>
    <source>
        <strain evidence="10">csc3.9</strain>
    </source>
</reference>
<evidence type="ECO:0000313" key="9">
    <source>
        <dbReference type="EMBL" id="QQD17868.1"/>
    </source>
</evidence>
<sequence length="106" mass="11306">MKIWPIPVGVMLLWCAPFVGAETGKSGEEVYQAICQACHASGVGNAPVMGDPVAWSSRAEAGMEALYDHAINGLSDKGVMPPMGMCMQCSEEEVKAAVDYILEQSR</sequence>
<dbReference type="Gene3D" id="1.10.760.10">
    <property type="entry name" value="Cytochrome c-like domain"/>
    <property type="match status" value="1"/>
</dbReference>
<dbReference type="RefSeq" id="WP_198569367.1">
    <property type="nucleotide sequence ID" value="NZ_CP066167.1"/>
</dbReference>
<keyword evidence="1" id="KW-0813">Transport</keyword>
<keyword evidence="3 6" id="KW-0479">Metal-binding</keyword>
<dbReference type="PRINTS" id="PR00607">
    <property type="entry name" value="CYTCHROMECIE"/>
</dbReference>